<dbReference type="Ensembl" id="ENSPSTT00000001841.1">
    <property type="protein sequence ID" value="ENSPSTP00000001743.1"/>
    <property type="gene ID" value="ENSPSTG00000001343.1"/>
</dbReference>
<dbReference type="Pfam" id="PF25769">
    <property type="entry name" value="PLK4_bind_CEP152"/>
    <property type="match status" value="1"/>
</dbReference>
<evidence type="ECO:0000256" key="2">
    <source>
        <dbReference type="SAM" id="MobiDB-lite"/>
    </source>
</evidence>
<evidence type="ECO:0000313" key="3">
    <source>
        <dbReference type="Ensembl" id="ENSPSTP00000001743.1"/>
    </source>
</evidence>
<protein>
    <submittedName>
        <fullName evidence="3">Uncharacterized protein</fullName>
    </submittedName>
</protein>
<feature type="coiled-coil region" evidence="1">
    <location>
        <begin position="507"/>
        <end position="555"/>
    </location>
</feature>
<dbReference type="GO" id="GO:0005813">
    <property type="term" value="C:centrosome"/>
    <property type="evidence" value="ECO:0007669"/>
    <property type="project" value="TreeGrafter"/>
</dbReference>
<proteinExistence type="predicted"/>
<reference evidence="3" key="1">
    <citation type="submission" date="2025-08" db="UniProtKB">
        <authorList>
            <consortium name="Ensembl"/>
        </authorList>
    </citation>
    <scope>IDENTIFICATION</scope>
</reference>
<reference evidence="3" key="2">
    <citation type="submission" date="2025-09" db="UniProtKB">
        <authorList>
            <consortium name="Ensembl"/>
        </authorList>
    </citation>
    <scope>IDENTIFICATION</scope>
</reference>
<dbReference type="GO" id="GO:0007099">
    <property type="term" value="P:centriole replication"/>
    <property type="evidence" value="ECO:0007669"/>
    <property type="project" value="TreeGrafter"/>
</dbReference>
<organism evidence="3 4">
    <name type="scientific">Pavo cristatus</name>
    <name type="common">Indian peafowl</name>
    <name type="synonym">Blue peafowl</name>
    <dbReference type="NCBI Taxonomy" id="9049"/>
    <lineage>
        <taxon>Eukaryota</taxon>
        <taxon>Metazoa</taxon>
        <taxon>Chordata</taxon>
        <taxon>Craniata</taxon>
        <taxon>Vertebrata</taxon>
        <taxon>Euteleostomi</taxon>
        <taxon>Archelosauria</taxon>
        <taxon>Archosauria</taxon>
        <taxon>Dinosauria</taxon>
        <taxon>Saurischia</taxon>
        <taxon>Theropoda</taxon>
        <taxon>Coelurosauria</taxon>
        <taxon>Aves</taxon>
        <taxon>Neognathae</taxon>
        <taxon>Galloanserae</taxon>
        <taxon>Galliformes</taxon>
        <taxon>Phasianidae</taxon>
        <taxon>Phasianinae</taxon>
        <taxon>Pavo</taxon>
    </lineage>
</organism>
<dbReference type="AlphaFoldDB" id="A0A8C9ELI7"/>
<dbReference type="InterPro" id="IPR057664">
    <property type="entry name" value="CEP152_PLK4_bind"/>
</dbReference>
<feature type="region of interest" description="Disordered" evidence="2">
    <location>
        <begin position="1"/>
        <end position="24"/>
    </location>
</feature>
<name>A0A8C9ELI7_PAVCR</name>
<keyword evidence="4" id="KW-1185">Reference proteome</keyword>
<evidence type="ECO:0000313" key="4">
    <source>
        <dbReference type="Proteomes" id="UP000694428"/>
    </source>
</evidence>
<feature type="coiled-coil region" evidence="1">
    <location>
        <begin position="225"/>
        <end position="259"/>
    </location>
</feature>
<sequence>MSLDFDSGALQTQHEDEEYDQEDYAREQELQQLLTDLPHDMLEDSGDQLSNYSDSRQNLYPDQFLCDQQNGHVEKHAKNWNGLHNSEQMKHLYDVKEDYSGQNSQEDPDDVYLDRDGFNAPGCYQQSNLYHLPENFRPYSNGHNPEFNSQQNQIINFPDAPKEHLKVFQNGQSAESYKVMYKPYQNDVHKKIPVTQEGMRRNEVFEDLQHEFSGNDENSSENMQILQLKALNKARERRVEELNEKLEKSAQQIRYLSHQLSMVTDEKDGLAVSLHESQKLYQNGKEREVYLEGQIKALETQIQTLTTNEEQILKQSRVAEVAMESMQKQLLELQRSDTLQRAREQHDAIVTALKQKHEKQVLSLEQKLDTTKSALQEQKELCQNLGERVKELEKMLEETKCEKTEIINRLTRSLEESQKQCANLLQTGKSFAHAIEELMELKEEITLYESAAKLGVFLNDAGGELHTNLSDSCVDLGIKKVTMNNSRFCSIIQNRDTDKELSKDEIIAELKAELERLLSSNKIKRNQITQLQNDLKDCQKKLEEFKQLLKAEKASKESEVCSFTYFSSPCNLSCGLVNQTNIKISYEKGTKKIMKVM</sequence>
<accession>A0A8C9ELI7</accession>
<dbReference type="PANTHER" id="PTHR10337:SF6">
    <property type="entry name" value="CENTROSOMAL PROTEIN OF 152 KDA"/>
    <property type="match status" value="1"/>
</dbReference>
<dbReference type="Proteomes" id="UP000694428">
    <property type="component" value="Unplaced"/>
</dbReference>
<feature type="coiled-coil region" evidence="1">
    <location>
        <begin position="354"/>
        <end position="451"/>
    </location>
</feature>
<evidence type="ECO:0000256" key="1">
    <source>
        <dbReference type="SAM" id="Coils"/>
    </source>
</evidence>
<dbReference type="PANTHER" id="PTHR10337">
    <property type="entry name" value="SHC TRANSFORMING PROTEIN"/>
    <property type="match status" value="1"/>
</dbReference>
<dbReference type="InterPro" id="IPR051235">
    <property type="entry name" value="CEP152/SHC-Transforming"/>
</dbReference>
<keyword evidence="1" id="KW-0175">Coiled coil</keyword>